<sequence>MDIKKVIASISGIELFFMIAGIIVPIIFIGYIFFFKIKSKGVVDACRLIKHDSWAGDLISTKMESWQKTNLSHGNNLFFDVFFYTGDGSELKSAKALVALSDMHLLKKGLDIIVKQGEKGRVAVLKINF</sequence>
<feature type="transmembrane region" description="Helical" evidence="1">
    <location>
        <begin position="6"/>
        <end position="34"/>
    </location>
</feature>
<keyword evidence="1" id="KW-1133">Transmembrane helix</keyword>
<dbReference type="RefSeq" id="WP_172687037.1">
    <property type="nucleotide sequence ID" value="NZ_KT225520.1"/>
</dbReference>
<evidence type="ECO:0000256" key="1">
    <source>
        <dbReference type="SAM" id="Phobius"/>
    </source>
</evidence>
<protein>
    <submittedName>
        <fullName evidence="2">Uncharacterized protein</fullName>
    </submittedName>
</protein>
<evidence type="ECO:0000313" key="2">
    <source>
        <dbReference type="EMBL" id="ALD82507.1"/>
    </source>
</evidence>
<keyword evidence="1" id="KW-0472">Membrane</keyword>
<name>A0A0M4L941_RAOOR</name>
<accession>A0A0M4L941</accession>
<dbReference type="EMBL" id="KT225520">
    <property type="protein sequence ID" value="ALD82507.1"/>
    <property type="molecule type" value="Genomic_DNA"/>
</dbReference>
<keyword evidence="1" id="KW-0812">Transmembrane</keyword>
<dbReference type="AlphaFoldDB" id="A0A0M4L941"/>
<keyword evidence="2" id="KW-0614">Plasmid</keyword>
<geneLocation type="plasmid" evidence="2">
    <name>pRJ46C</name>
</geneLocation>
<reference evidence="2" key="1">
    <citation type="submission" date="2015-06" db="EMBL/GenBank/DDBJ databases">
        <title>Carbapenemase-producing Raoultella ornithinolytica.</title>
        <authorList>
            <person name="Sun J."/>
            <person name="Zhang F."/>
        </authorList>
    </citation>
    <scope>NUCLEOTIDE SEQUENCE</scope>
    <source>
        <strain evidence="2">RJ46C</strain>
        <plasmid evidence="2">pRJ46C</plasmid>
    </source>
</reference>
<proteinExistence type="predicted"/>
<organism evidence="2">
    <name type="scientific">Raoultella ornithinolytica</name>
    <name type="common">Klebsiella ornithinolytica</name>
    <dbReference type="NCBI Taxonomy" id="54291"/>
    <lineage>
        <taxon>Bacteria</taxon>
        <taxon>Pseudomonadati</taxon>
        <taxon>Pseudomonadota</taxon>
        <taxon>Gammaproteobacteria</taxon>
        <taxon>Enterobacterales</taxon>
        <taxon>Enterobacteriaceae</taxon>
        <taxon>Klebsiella/Raoultella group</taxon>
        <taxon>Raoultella</taxon>
    </lineage>
</organism>